<evidence type="ECO:0000313" key="1">
    <source>
        <dbReference type="EMBL" id="KKN69613.1"/>
    </source>
</evidence>
<accession>A0A0F9VV27</accession>
<protein>
    <submittedName>
        <fullName evidence="1">Uncharacterized protein</fullName>
    </submittedName>
</protein>
<proteinExistence type="predicted"/>
<dbReference type="EMBL" id="LAZR01000422">
    <property type="protein sequence ID" value="KKN69613.1"/>
    <property type="molecule type" value="Genomic_DNA"/>
</dbReference>
<reference evidence="1" key="1">
    <citation type="journal article" date="2015" name="Nature">
        <title>Complex archaea that bridge the gap between prokaryotes and eukaryotes.</title>
        <authorList>
            <person name="Spang A."/>
            <person name="Saw J.H."/>
            <person name="Jorgensen S.L."/>
            <person name="Zaremba-Niedzwiedzka K."/>
            <person name="Martijn J."/>
            <person name="Lind A.E."/>
            <person name="van Eijk R."/>
            <person name="Schleper C."/>
            <person name="Guy L."/>
            <person name="Ettema T.J."/>
        </authorList>
    </citation>
    <scope>NUCLEOTIDE SEQUENCE</scope>
</reference>
<gene>
    <name evidence="1" type="ORF">LCGC14_0439160</name>
</gene>
<organism evidence="1">
    <name type="scientific">marine sediment metagenome</name>
    <dbReference type="NCBI Taxonomy" id="412755"/>
    <lineage>
        <taxon>unclassified sequences</taxon>
        <taxon>metagenomes</taxon>
        <taxon>ecological metagenomes</taxon>
    </lineage>
</organism>
<comment type="caution">
    <text evidence="1">The sequence shown here is derived from an EMBL/GenBank/DDBJ whole genome shotgun (WGS) entry which is preliminary data.</text>
</comment>
<name>A0A0F9VV27_9ZZZZ</name>
<sequence length="63" mass="7538">MKINLTDKEIEHIYFLCKSDIEDGRRAIESVPKATELHKLWLECFELDRNIIKKTKFEAENEN</sequence>
<dbReference type="AlphaFoldDB" id="A0A0F9VV27"/>